<dbReference type="EMBL" id="JACHVC010000006">
    <property type="protein sequence ID" value="MBC2605413.1"/>
    <property type="molecule type" value="Genomic_DNA"/>
</dbReference>
<evidence type="ECO:0000259" key="16">
    <source>
        <dbReference type="Pfam" id="PF00425"/>
    </source>
</evidence>
<name>A0A7X1B6R1_9BACT</name>
<keyword evidence="19" id="KW-1185">Reference proteome</keyword>
<evidence type="ECO:0000256" key="11">
    <source>
        <dbReference type="ARBA" id="ARBA00023141"/>
    </source>
</evidence>
<evidence type="ECO:0000256" key="9">
    <source>
        <dbReference type="ARBA" id="ARBA00022822"/>
    </source>
</evidence>
<feature type="domain" description="Anthranilate synthase component I N-terminal" evidence="17">
    <location>
        <begin position="33"/>
        <end position="174"/>
    </location>
</feature>
<proteinExistence type="inferred from homology"/>
<evidence type="ECO:0000313" key="19">
    <source>
        <dbReference type="Proteomes" id="UP000526501"/>
    </source>
</evidence>
<evidence type="ECO:0000256" key="2">
    <source>
        <dbReference type="ARBA" id="ARBA00004873"/>
    </source>
</evidence>
<dbReference type="EC" id="4.1.3.27" evidence="5 15"/>
<comment type="catalytic activity">
    <reaction evidence="14 15">
        <text>chorismate + L-glutamine = anthranilate + pyruvate + L-glutamate + H(+)</text>
        <dbReference type="Rhea" id="RHEA:21732"/>
        <dbReference type="ChEBI" id="CHEBI:15361"/>
        <dbReference type="ChEBI" id="CHEBI:15378"/>
        <dbReference type="ChEBI" id="CHEBI:16567"/>
        <dbReference type="ChEBI" id="CHEBI:29748"/>
        <dbReference type="ChEBI" id="CHEBI:29985"/>
        <dbReference type="ChEBI" id="CHEBI:58359"/>
        <dbReference type="EC" id="4.1.3.27"/>
    </reaction>
</comment>
<keyword evidence="9 15" id="KW-0822">Tryptophan biosynthesis</keyword>
<evidence type="ECO:0000256" key="5">
    <source>
        <dbReference type="ARBA" id="ARBA00012266"/>
    </source>
</evidence>
<evidence type="ECO:0000256" key="7">
    <source>
        <dbReference type="ARBA" id="ARBA00022605"/>
    </source>
</evidence>
<accession>A0A7X1B6R1</accession>
<keyword evidence="10 15" id="KW-0460">Magnesium</keyword>
<comment type="cofactor">
    <cofactor evidence="1 15">
        <name>Mg(2+)</name>
        <dbReference type="ChEBI" id="CHEBI:18420"/>
    </cofactor>
</comment>
<comment type="subunit">
    <text evidence="4 15">Heterotetramer consisting of two non-identical subunits: a beta subunit (TrpG) and a large alpha subunit (TrpE).</text>
</comment>
<evidence type="ECO:0000313" key="18">
    <source>
        <dbReference type="EMBL" id="MBC2605413.1"/>
    </source>
</evidence>
<evidence type="ECO:0000256" key="1">
    <source>
        <dbReference type="ARBA" id="ARBA00001946"/>
    </source>
</evidence>
<reference evidence="18 19" key="1">
    <citation type="submission" date="2020-07" db="EMBL/GenBank/DDBJ databases">
        <authorList>
            <person name="Feng X."/>
        </authorList>
    </citation>
    <scope>NUCLEOTIDE SEQUENCE [LARGE SCALE GENOMIC DNA]</scope>
    <source>
        <strain evidence="18 19">JCM23202</strain>
    </source>
</reference>
<dbReference type="NCBIfam" id="TIGR00564">
    <property type="entry name" value="trpE_most"/>
    <property type="match status" value="1"/>
</dbReference>
<comment type="caution">
    <text evidence="18">The sequence shown here is derived from an EMBL/GenBank/DDBJ whole genome shotgun (WGS) entry which is preliminary data.</text>
</comment>
<gene>
    <name evidence="15 18" type="primary">trpE</name>
    <name evidence="18" type="ORF">H5P27_05090</name>
</gene>
<dbReference type="GO" id="GO:0000162">
    <property type="term" value="P:L-tryptophan biosynthetic process"/>
    <property type="evidence" value="ECO:0007669"/>
    <property type="project" value="UniProtKB-UniPathway"/>
</dbReference>
<dbReference type="Pfam" id="PF00425">
    <property type="entry name" value="Chorismate_bind"/>
    <property type="match status" value="1"/>
</dbReference>
<dbReference type="RefSeq" id="WP_185659292.1">
    <property type="nucleotide sequence ID" value="NZ_CAWPOO010000006.1"/>
</dbReference>
<dbReference type="InterPro" id="IPR015890">
    <property type="entry name" value="Chorismate_C"/>
</dbReference>
<evidence type="ECO:0000256" key="13">
    <source>
        <dbReference type="ARBA" id="ARBA00025634"/>
    </source>
</evidence>
<organism evidence="18 19">
    <name type="scientific">Pelagicoccus albus</name>
    <dbReference type="NCBI Taxonomy" id="415222"/>
    <lineage>
        <taxon>Bacteria</taxon>
        <taxon>Pseudomonadati</taxon>
        <taxon>Verrucomicrobiota</taxon>
        <taxon>Opitutia</taxon>
        <taxon>Puniceicoccales</taxon>
        <taxon>Pelagicoccaceae</taxon>
        <taxon>Pelagicoccus</taxon>
    </lineage>
</organism>
<evidence type="ECO:0000256" key="12">
    <source>
        <dbReference type="ARBA" id="ARBA00023239"/>
    </source>
</evidence>
<evidence type="ECO:0000259" key="17">
    <source>
        <dbReference type="Pfam" id="PF04715"/>
    </source>
</evidence>
<dbReference type="InterPro" id="IPR005256">
    <property type="entry name" value="Anth_synth_I_PabB"/>
</dbReference>
<evidence type="ECO:0000256" key="14">
    <source>
        <dbReference type="ARBA" id="ARBA00047683"/>
    </source>
</evidence>
<keyword evidence="11 15" id="KW-0057">Aromatic amino acid biosynthesis</keyword>
<feature type="domain" description="Chorismate-utilising enzyme C-terminal" evidence="16">
    <location>
        <begin position="232"/>
        <end position="485"/>
    </location>
</feature>
<dbReference type="SUPFAM" id="SSF56322">
    <property type="entry name" value="ADC synthase"/>
    <property type="match status" value="1"/>
</dbReference>
<comment type="function">
    <text evidence="13 15">Part of a heterotetrameric complex that catalyzes the two-step biosynthesis of anthranilate, an intermediate in the biosynthesis of L-tryptophan. In the first step, the glutamine-binding beta subunit (TrpG) of anthranilate synthase (AS) provides the glutamine amidotransferase activity which generates ammonia as a substrate that, along with chorismate, is used in the second step, catalyzed by the large alpha subunit of AS (TrpE) to produce anthranilate. In the absence of TrpG, TrpE can synthesize anthranilate directly from chorismate and high concentrations of ammonia.</text>
</comment>
<dbReference type="PANTHER" id="PTHR11236">
    <property type="entry name" value="AMINOBENZOATE/ANTHRANILATE SYNTHASE"/>
    <property type="match status" value="1"/>
</dbReference>
<evidence type="ECO:0000256" key="4">
    <source>
        <dbReference type="ARBA" id="ARBA00011575"/>
    </source>
</evidence>
<dbReference type="InterPro" id="IPR005801">
    <property type="entry name" value="ADC_synthase"/>
</dbReference>
<dbReference type="InterPro" id="IPR006805">
    <property type="entry name" value="Anth_synth_I_N"/>
</dbReference>
<keyword evidence="8 15" id="KW-0479">Metal-binding</keyword>
<dbReference type="Proteomes" id="UP000526501">
    <property type="component" value="Unassembled WGS sequence"/>
</dbReference>
<dbReference type="PANTHER" id="PTHR11236:SF48">
    <property type="entry name" value="ISOCHORISMATE SYNTHASE MENF"/>
    <property type="match status" value="1"/>
</dbReference>
<comment type="pathway">
    <text evidence="2 15">Amino-acid biosynthesis; L-tryptophan biosynthesis; L-tryptophan from chorismate: step 1/5.</text>
</comment>
<evidence type="ECO:0000256" key="8">
    <source>
        <dbReference type="ARBA" id="ARBA00022723"/>
    </source>
</evidence>
<dbReference type="Pfam" id="PF04715">
    <property type="entry name" value="Anth_synt_I_N"/>
    <property type="match status" value="1"/>
</dbReference>
<keyword evidence="7 15" id="KW-0028">Amino-acid biosynthesis</keyword>
<evidence type="ECO:0000256" key="3">
    <source>
        <dbReference type="ARBA" id="ARBA00009562"/>
    </source>
</evidence>
<sequence>MAHQLHPNIDLETFESLAKTGNVIPVYADLMADLETPLTAYSKLKIDGPAFLLESIEGGERLSRYTFIACRPRKIYQFYSEKTLIKEVGKDDVEIPTPQDPLTLIEEEIAKHEPVEMPELAPFTGGAVGYVSYEYISRVEPVVPTAKNNKHGSPLAYYMLADSVVVFDRAKQTMRLLVNARLEGKSSPKEAYQAALDELAALKSRLETQCALTAATLNPPSKIVVPPGNFKKEDFEEMVERTKEYIRSGDIIQVVLSQRFEKDFGKSALDLYRALRNVNPSPYMFLLETEEFAIVGASPEVHVRLTGKKVEIRPIAGTRHRGETEQQDIELEKELLADEKEKAEHLMLVDLARNDIGRVCSYGSVEVPDYMIVERYSHVMHIVSQVEGEIAEDKSAFDLMRATFPAGTVSGAPKIRAMQIIAENEPDERGFYSGALGYFSYNGNLDTCITLRTAMVKDGKVTIQSGAGIVADSVPESEYQETIFKASALFKAVGLAENFRS</sequence>
<dbReference type="GO" id="GO:0046872">
    <property type="term" value="F:metal ion binding"/>
    <property type="evidence" value="ECO:0007669"/>
    <property type="project" value="UniProtKB-KW"/>
</dbReference>
<evidence type="ECO:0000256" key="6">
    <source>
        <dbReference type="ARBA" id="ARBA00020653"/>
    </source>
</evidence>
<dbReference type="InterPro" id="IPR019999">
    <property type="entry name" value="Anth_synth_I-like"/>
</dbReference>
<dbReference type="GO" id="GO:0004049">
    <property type="term" value="F:anthranilate synthase activity"/>
    <property type="evidence" value="ECO:0007669"/>
    <property type="project" value="UniProtKB-EC"/>
</dbReference>
<dbReference type="UniPathway" id="UPA00035">
    <property type="reaction ID" value="UER00040"/>
</dbReference>
<evidence type="ECO:0000256" key="15">
    <source>
        <dbReference type="RuleBase" id="RU364045"/>
    </source>
</evidence>
<dbReference type="AlphaFoldDB" id="A0A7X1B6R1"/>
<keyword evidence="12 15" id="KW-0456">Lyase</keyword>
<comment type="similarity">
    <text evidence="3 15">Belongs to the anthranilate synthase component I family.</text>
</comment>
<protein>
    <recommendedName>
        <fullName evidence="6 15">Anthranilate synthase component 1</fullName>
        <ecNumber evidence="5 15">4.1.3.27</ecNumber>
    </recommendedName>
</protein>
<dbReference type="PRINTS" id="PR00095">
    <property type="entry name" value="ANTSNTHASEI"/>
</dbReference>
<evidence type="ECO:0000256" key="10">
    <source>
        <dbReference type="ARBA" id="ARBA00022842"/>
    </source>
</evidence>
<dbReference type="Gene3D" id="3.60.120.10">
    <property type="entry name" value="Anthranilate synthase"/>
    <property type="match status" value="1"/>
</dbReference>